<keyword evidence="12" id="KW-1185">Reference proteome</keyword>
<feature type="region of interest" description="Disordered" evidence="8">
    <location>
        <begin position="349"/>
        <end position="380"/>
    </location>
</feature>
<dbReference type="SUPFAM" id="SSF52743">
    <property type="entry name" value="Subtilisin-like"/>
    <property type="match status" value="1"/>
</dbReference>
<dbReference type="Proteomes" id="UP000593998">
    <property type="component" value="Chromosome"/>
</dbReference>
<dbReference type="EMBL" id="CP062789">
    <property type="protein sequence ID" value="QOK23128.1"/>
    <property type="molecule type" value="Genomic_DNA"/>
</dbReference>
<dbReference type="PROSITE" id="PS51257">
    <property type="entry name" value="PROKAR_LIPOPROTEIN"/>
    <property type="match status" value="1"/>
</dbReference>
<dbReference type="Proteomes" id="UP000182938">
    <property type="component" value="Chromosome"/>
</dbReference>
<dbReference type="InterPro" id="IPR000209">
    <property type="entry name" value="Peptidase_S8/S53_dom"/>
</dbReference>
<dbReference type="PANTHER" id="PTHR43806:SF11">
    <property type="entry name" value="CEREVISIN-RELATED"/>
    <property type="match status" value="1"/>
</dbReference>
<feature type="region of interest" description="Disordered" evidence="8">
    <location>
        <begin position="23"/>
        <end position="56"/>
    </location>
</feature>
<evidence type="ECO:0000256" key="6">
    <source>
        <dbReference type="PROSITE-ProRule" id="PRU01240"/>
    </source>
</evidence>
<evidence type="ECO:0000313" key="12">
    <source>
        <dbReference type="Proteomes" id="UP000182938"/>
    </source>
</evidence>
<keyword evidence="4 6" id="KW-0720">Serine protease</keyword>
<dbReference type="InterPro" id="IPR022398">
    <property type="entry name" value="Peptidase_S8_His-AS"/>
</dbReference>
<feature type="compositionally biased region" description="Low complexity" evidence="8">
    <location>
        <begin position="30"/>
        <end position="50"/>
    </location>
</feature>
<dbReference type="PRINTS" id="PR00723">
    <property type="entry name" value="SUBTILISIN"/>
</dbReference>
<accession>A0A1L3MD69</accession>
<dbReference type="GO" id="GO:0006508">
    <property type="term" value="P:proteolysis"/>
    <property type="evidence" value="ECO:0007669"/>
    <property type="project" value="UniProtKB-KW"/>
</dbReference>
<feature type="active site" description="Charge relay system" evidence="5 6">
    <location>
        <position position="494"/>
    </location>
</feature>
<reference evidence="10 12" key="1">
    <citation type="submission" date="2015-11" db="EMBL/GenBank/DDBJ databases">
        <authorList>
            <person name="Zhang Y."/>
            <person name="Guo Z."/>
        </authorList>
    </citation>
    <scope>NUCLEOTIDE SEQUENCE [LARGE SCALE GENOMIC DNA]</scope>
    <source>
        <strain evidence="10 12">YFY001</strain>
    </source>
</reference>
<comment type="similarity">
    <text evidence="1 6 7">Belongs to the peptidase S8 family.</text>
</comment>
<evidence type="ECO:0000256" key="2">
    <source>
        <dbReference type="ARBA" id="ARBA00022670"/>
    </source>
</evidence>
<reference evidence="11 13" key="2">
    <citation type="submission" date="2020-10" db="EMBL/GenBank/DDBJ databases">
        <title>Janibacter indicus TT2 genome sequence.</title>
        <authorList>
            <person name="Lee K."/>
            <person name="Ganzorig M."/>
        </authorList>
    </citation>
    <scope>NUCLEOTIDE SEQUENCE [LARGE SCALE GENOMIC DNA]</scope>
    <source>
        <strain evidence="11 13">TT2</strain>
    </source>
</reference>
<sequence>MRGRRTWGALVALTLTVGGCSLIEGDDDATSSPTSSSATSRPSSTPAQSSFELFDPPREGRDWVVLVEDPGDTDRVADELEAGGLALTSVNTAVGMVTLRSEDDDVAERAKGVDGVTDAVTDRSASWTPEPPAEPDPGDTTPAADLPSPPDVPEGGDPLDGWLWGMEAVNARGAHEVTPGRPEVRVGVMDTGIDASHPDLAPVLDRGLSKSFVSDIPDIDGECEHESCIDPVGEDDGGHGTHVAGTIAAAANDLGVTGVAPGVTLVDLRAGQDAGLFFLGPTVNALTHAADQRLDVVNMSFYVDPWLYACEGGAPGDSPEQAAFQDVMLELVHRSLDLTHEAGVTLVTSAGNDGADMGDPSRDSSSPNYGGDPRNRTIDPKTCERLPLAGEHVISVASVDEGNVRSTFSNWTSTPDDGLVDVAAPGGEETSGRGGILSAASRSVVTAEGLVDAEGRVTETGADIVVRSCPESISGNDPDPDGRCGLYVWNQGTSMASPHASGVAALIISAHGDRMAPDDVAERLGESATEIPCPDDEGSVRCVGDDQRNGIFGEGVVNADRAVR</sequence>
<dbReference type="PANTHER" id="PTHR43806">
    <property type="entry name" value="PEPTIDASE S8"/>
    <property type="match status" value="1"/>
</dbReference>
<dbReference type="InterPro" id="IPR015500">
    <property type="entry name" value="Peptidase_S8_subtilisin-rel"/>
</dbReference>
<gene>
    <name evidence="10" type="ORF">ASJ30_01415</name>
    <name evidence="11" type="ORF">IGS73_01415</name>
</gene>
<evidence type="ECO:0000313" key="13">
    <source>
        <dbReference type="Proteomes" id="UP000593998"/>
    </source>
</evidence>
<feature type="domain" description="Peptidase S8/S53" evidence="9">
    <location>
        <begin position="183"/>
        <end position="536"/>
    </location>
</feature>
<protein>
    <submittedName>
        <fullName evidence="11">S8 family serine peptidase</fullName>
    </submittedName>
</protein>
<dbReference type="AlphaFoldDB" id="A0A1L3MD69"/>
<evidence type="ECO:0000256" key="7">
    <source>
        <dbReference type="RuleBase" id="RU003355"/>
    </source>
</evidence>
<dbReference type="PROSITE" id="PS00138">
    <property type="entry name" value="SUBTILASE_SER"/>
    <property type="match status" value="1"/>
</dbReference>
<dbReference type="InterPro" id="IPR023828">
    <property type="entry name" value="Peptidase_S8_Ser-AS"/>
</dbReference>
<dbReference type="InterPro" id="IPR023827">
    <property type="entry name" value="Peptidase_S8_Asp-AS"/>
</dbReference>
<dbReference type="EMBL" id="CP013290">
    <property type="protein sequence ID" value="APH00351.1"/>
    <property type="molecule type" value="Genomic_DNA"/>
</dbReference>
<proteinExistence type="inferred from homology"/>
<feature type="active site" description="Charge relay system" evidence="5 6">
    <location>
        <position position="239"/>
    </location>
</feature>
<dbReference type="InterPro" id="IPR050131">
    <property type="entry name" value="Peptidase_S8_subtilisin-like"/>
</dbReference>
<dbReference type="KEGG" id="jte:ASJ30_01415"/>
<evidence type="ECO:0000256" key="1">
    <source>
        <dbReference type="ARBA" id="ARBA00011073"/>
    </source>
</evidence>
<evidence type="ECO:0000259" key="9">
    <source>
        <dbReference type="Pfam" id="PF00082"/>
    </source>
</evidence>
<dbReference type="PROSITE" id="PS51892">
    <property type="entry name" value="SUBTILASE"/>
    <property type="match status" value="1"/>
</dbReference>
<organism evidence="10 12">
    <name type="scientific">Janibacter indicus</name>
    <dbReference type="NCBI Taxonomy" id="857417"/>
    <lineage>
        <taxon>Bacteria</taxon>
        <taxon>Bacillati</taxon>
        <taxon>Actinomycetota</taxon>
        <taxon>Actinomycetes</taxon>
        <taxon>Micrococcales</taxon>
        <taxon>Intrasporangiaceae</taxon>
        <taxon>Janibacter</taxon>
    </lineage>
</organism>
<dbReference type="RefSeq" id="WP_072623524.1">
    <property type="nucleotide sequence ID" value="NZ_CP013290.1"/>
</dbReference>
<evidence type="ECO:0000313" key="11">
    <source>
        <dbReference type="EMBL" id="QOK23128.1"/>
    </source>
</evidence>
<keyword evidence="2 6" id="KW-0645">Protease</keyword>
<dbReference type="Gene3D" id="3.40.50.200">
    <property type="entry name" value="Peptidase S8/S53 domain"/>
    <property type="match status" value="1"/>
</dbReference>
<dbReference type="GO" id="GO:0004252">
    <property type="term" value="F:serine-type endopeptidase activity"/>
    <property type="evidence" value="ECO:0007669"/>
    <property type="project" value="UniProtKB-UniRule"/>
</dbReference>
<feature type="region of interest" description="Disordered" evidence="8">
    <location>
        <begin position="104"/>
        <end position="162"/>
    </location>
</feature>
<evidence type="ECO:0000256" key="5">
    <source>
        <dbReference type="PIRSR" id="PIRSR615500-1"/>
    </source>
</evidence>
<dbReference type="PROSITE" id="PS00137">
    <property type="entry name" value="SUBTILASE_HIS"/>
    <property type="match status" value="1"/>
</dbReference>
<keyword evidence="3 6" id="KW-0378">Hydrolase</keyword>
<evidence type="ECO:0000256" key="4">
    <source>
        <dbReference type="ARBA" id="ARBA00022825"/>
    </source>
</evidence>
<name>A0A1L3MD69_9MICO</name>
<evidence type="ECO:0000256" key="8">
    <source>
        <dbReference type="SAM" id="MobiDB-lite"/>
    </source>
</evidence>
<dbReference type="PROSITE" id="PS00136">
    <property type="entry name" value="SUBTILASE_ASP"/>
    <property type="match status" value="1"/>
</dbReference>
<dbReference type="Pfam" id="PF00082">
    <property type="entry name" value="Peptidase_S8"/>
    <property type="match status" value="1"/>
</dbReference>
<evidence type="ECO:0000256" key="3">
    <source>
        <dbReference type="ARBA" id="ARBA00022801"/>
    </source>
</evidence>
<evidence type="ECO:0000313" key="10">
    <source>
        <dbReference type="EMBL" id="APH00351.1"/>
    </source>
</evidence>
<feature type="active site" description="Charge relay system" evidence="5 6">
    <location>
        <position position="190"/>
    </location>
</feature>
<dbReference type="InterPro" id="IPR036852">
    <property type="entry name" value="Peptidase_S8/S53_dom_sf"/>
</dbReference>